<reference evidence="2 3" key="1">
    <citation type="submission" date="2024-10" db="EMBL/GenBank/DDBJ databases">
        <title>The Natural Products Discovery Center: Release of the First 8490 Sequenced Strains for Exploring Actinobacteria Biosynthetic Diversity.</title>
        <authorList>
            <person name="Kalkreuter E."/>
            <person name="Kautsar S.A."/>
            <person name="Yang D."/>
            <person name="Bader C.D."/>
            <person name="Teijaro C.N."/>
            <person name="Fluegel L."/>
            <person name="Davis C.M."/>
            <person name="Simpson J.R."/>
            <person name="Lauterbach L."/>
            <person name="Steele A.D."/>
            <person name="Gui C."/>
            <person name="Meng S."/>
            <person name="Li G."/>
            <person name="Viehrig K."/>
            <person name="Ye F."/>
            <person name="Su P."/>
            <person name="Kiefer A.F."/>
            <person name="Nichols A."/>
            <person name="Cepeda A.J."/>
            <person name="Yan W."/>
            <person name="Fan B."/>
            <person name="Jiang Y."/>
            <person name="Adhikari A."/>
            <person name="Zheng C.-J."/>
            <person name="Schuster L."/>
            <person name="Cowan T.M."/>
            <person name="Smanski M.J."/>
            <person name="Chevrette M.G."/>
            <person name="De Carvalho L.P.S."/>
            <person name="Shen B."/>
        </authorList>
    </citation>
    <scope>NUCLEOTIDE SEQUENCE [LARGE SCALE GENOMIC DNA]</scope>
    <source>
        <strain evidence="2 3">NPDC006488</strain>
    </source>
</reference>
<proteinExistence type="predicted"/>
<sequence length="77" mass="7997">MQHECVKSPAGGADANTARRDATALAEALAQAATGVPLIPELRPYEAADPTAYGVVAVRESARDGAERSRQNPLPVV</sequence>
<feature type="region of interest" description="Disordered" evidence="1">
    <location>
        <begin position="1"/>
        <end position="20"/>
    </location>
</feature>
<organism evidence="2 3">
    <name type="scientific">Streptomyces hokutonensis</name>
    <dbReference type="NCBI Taxonomy" id="1306990"/>
    <lineage>
        <taxon>Bacteria</taxon>
        <taxon>Bacillati</taxon>
        <taxon>Actinomycetota</taxon>
        <taxon>Actinomycetes</taxon>
        <taxon>Kitasatosporales</taxon>
        <taxon>Streptomycetaceae</taxon>
        <taxon>Streptomyces</taxon>
    </lineage>
</organism>
<keyword evidence="3" id="KW-1185">Reference proteome</keyword>
<name>A0ABW6LU19_9ACTN</name>
<gene>
    <name evidence="2" type="ORF">ACFYNQ_01465</name>
</gene>
<evidence type="ECO:0000256" key="1">
    <source>
        <dbReference type="SAM" id="MobiDB-lite"/>
    </source>
</evidence>
<dbReference type="Proteomes" id="UP001601303">
    <property type="component" value="Unassembled WGS sequence"/>
</dbReference>
<dbReference type="EMBL" id="JBIAHM010000001">
    <property type="protein sequence ID" value="MFE9597227.1"/>
    <property type="molecule type" value="Genomic_DNA"/>
</dbReference>
<evidence type="ECO:0000313" key="3">
    <source>
        <dbReference type="Proteomes" id="UP001601303"/>
    </source>
</evidence>
<accession>A0ABW6LU19</accession>
<protein>
    <submittedName>
        <fullName evidence="2">Uncharacterized protein</fullName>
    </submittedName>
</protein>
<dbReference type="RefSeq" id="WP_388101712.1">
    <property type="nucleotide sequence ID" value="NZ_JBIAHM010000001.1"/>
</dbReference>
<evidence type="ECO:0000313" key="2">
    <source>
        <dbReference type="EMBL" id="MFE9597227.1"/>
    </source>
</evidence>
<comment type="caution">
    <text evidence="2">The sequence shown here is derived from an EMBL/GenBank/DDBJ whole genome shotgun (WGS) entry which is preliminary data.</text>
</comment>